<gene>
    <name evidence="1" type="ORF">MMSR116_18315</name>
</gene>
<dbReference type="AlphaFoldDB" id="A0A6B9FRN3"/>
<dbReference type="Proteomes" id="UP000012488">
    <property type="component" value="Chromosome"/>
</dbReference>
<evidence type="ECO:0000313" key="2">
    <source>
        <dbReference type="Proteomes" id="UP000012488"/>
    </source>
</evidence>
<dbReference type="OrthoDB" id="8592801at2"/>
<name>A0A6B9FRN3_9HYPH</name>
<reference evidence="1 2" key="1">
    <citation type="journal article" date="2012" name="Genet. Mol. Biol.">
        <title>Analysis of 16S rRNA and mxaF genes revealing insights into Methylobacterium niche-specific plant association.</title>
        <authorList>
            <person name="Dourado M.N."/>
            <person name="Andreote F.D."/>
            <person name="Dini-Andreote F."/>
            <person name="Conti R."/>
            <person name="Araujo J.M."/>
            <person name="Araujo W.L."/>
        </authorList>
    </citation>
    <scope>NUCLEOTIDE SEQUENCE [LARGE SCALE GENOMIC DNA]</scope>
    <source>
        <strain evidence="1 2">SR1.6/6</strain>
    </source>
</reference>
<proteinExistence type="predicted"/>
<protein>
    <recommendedName>
        <fullName evidence="3">HEPN AbiU2-like domain-containing protein</fullName>
    </recommendedName>
</protein>
<dbReference type="EMBL" id="CP043538">
    <property type="protein sequence ID" value="QGY03625.1"/>
    <property type="molecule type" value="Genomic_DNA"/>
</dbReference>
<dbReference type="RefSeq" id="WP_158168994.1">
    <property type="nucleotide sequence ID" value="NZ_CP043538.1"/>
</dbReference>
<accession>A0A6B9FRN3</accession>
<reference evidence="1 2" key="2">
    <citation type="journal article" date="2013" name="Genome Announc.">
        <title>Draft Genome Sequence of Methylobacterium mesophilicum Strain SR1.6/6, Isolated from Citrus sinensis.</title>
        <authorList>
            <person name="Marinho Almeida D."/>
            <person name="Dini-Andreote F."/>
            <person name="Camargo Neves A.A."/>
            <person name="Juca Ramos R.T."/>
            <person name="Andreote F.D."/>
            <person name="Carneiro A.R."/>
            <person name="Oliveira de Souza Lima A."/>
            <person name="Caracciolo Gomes de Sa P.H."/>
            <person name="Ribeiro Barbosa M.S."/>
            <person name="Araujo W.L."/>
            <person name="Silva A."/>
        </authorList>
    </citation>
    <scope>NUCLEOTIDE SEQUENCE [LARGE SCALE GENOMIC DNA]</scope>
    <source>
        <strain evidence="1 2">SR1.6/6</strain>
    </source>
</reference>
<organism evidence="1 2">
    <name type="scientific">Methylobacterium mesophilicum SR1.6/6</name>
    <dbReference type="NCBI Taxonomy" id="908290"/>
    <lineage>
        <taxon>Bacteria</taxon>
        <taxon>Pseudomonadati</taxon>
        <taxon>Pseudomonadota</taxon>
        <taxon>Alphaproteobacteria</taxon>
        <taxon>Hyphomicrobiales</taxon>
        <taxon>Methylobacteriaceae</taxon>
        <taxon>Methylobacterium</taxon>
    </lineage>
</organism>
<evidence type="ECO:0000313" key="1">
    <source>
        <dbReference type="EMBL" id="QGY03625.1"/>
    </source>
</evidence>
<dbReference type="KEGG" id="mmes:MMSR116_18315"/>
<evidence type="ECO:0008006" key="3">
    <source>
        <dbReference type="Google" id="ProtNLM"/>
    </source>
</evidence>
<sequence length="207" mass="24307">MKFQIGDATDTALCVALKHEFLRCDNAFNDFSLYARMMIASNGGNRRISYKTYDAYARFIHHLYEFLMGGAVRDFQNTEQIRAEMAHRIVAGETQRIVTNRRNAILDGTAPDWENDISYYPEKIPPEFAEEFRKARNKTFGHVSIERSTLDLSAFYDRYHKFLYLLYYDIRSWWGRYADEFPDLKEITDFSVMVKDDPPPEGAYVQT</sequence>